<organism evidence="1 2">
    <name type="scientific">Pleurodeles waltl</name>
    <name type="common">Iberian ribbed newt</name>
    <dbReference type="NCBI Taxonomy" id="8319"/>
    <lineage>
        <taxon>Eukaryota</taxon>
        <taxon>Metazoa</taxon>
        <taxon>Chordata</taxon>
        <taxon>Craniata</taxon>
        <taxon>Vertebrata</taxon>
        <taxon>Euteleostomi</taxon>
        <taxon>Amphibia</taxon>
        <taxon>Batrachia</taxon>
        <taxon>Caudata</taxon>
        <taxon>Salamandroidea</taxon>
        <taxon>Salamandridae</taxon>
        <taxon>Pleurodelinae</taxon>
        <taxon>Pleurodeles</taxon>
    </lineage>
</organism>
<gene>
    <name evidence="1" type="ORF">NDU88_005552</name>
</gene>
<reference evidence="1" key="1">
    <citation type="journal article" date="2022" name="bioRxiv">
        <title>Sequencing and chromosome-scale assembly of the giantPleurodeles waltlgenome.</title>
        <authorList>
            <person name="Brown T."/>
            <person name="Elewa A."/>
            <person name="Iarovenko S."/>
            <person name="Subramanian E."/>
            <person name="Araus A.J."/>
            <person name="Petzold A."/>
            <person name="Susuki M."/>
            <person name="Suzuki K.-i.T."/>
            <person name="Hayashi T."/>
            <person name="Toyoda A."/>
            <person name="Oliveira C."/>
            <person name="Osipova E."/>
            <person name="Leigh N.D."/>
            <person name="Simon A."/>
            <person name="Yun M.H."/>
        </authorList>
    </citation>
    <scope>NUCLEOTIDE SEQUENCE</scope>
    <source>
        <strain evidence="1">20211129_DDA</strain>
        <tissue evidence="1">Liver</tissue>
    </source>
</reference>
<dbReference type="EMBL" id="JANPWB010000005">
    <property type="protein sequence ID" value="KAJ1188795.1"/>
    <property type="molecule type" value="Genomic_DNA"/>
</dbReference>
<comment type="caution">
    <text evidence="1">The sequence shown here is derived from an EMBL/GenBank/DDBJ whole genome shotgun (WGS) entry which is preliminary data.</text>
</comment>
<dbReference type="Proteomes" id="UP001066276">
    <property type="component" value="Chromosome 3_1"/>
</dbReference>
<name>A0AAV7UID9_PLEWA</name>
<protein>
    <submittedName>
        <fullName evidence="1">Uncharacterized protein</fullName>
    </submittedName>
</protein>
<dbReference type="AlphaFoldDB" id="A0AAV7UID9"/>
<keyword evidence="2" id="KW-1185">Reference proteome</keyword>
<evidence type="ECO:0000313" key="1">
    <source>
        <dbReference type="EMBL" id="KAJ1188795.1"/>
    </source>
</evidence>
<evidence type="ECO:0000313" key="2">
    <source>
        <dbReference type="Proteomes" id="UP001066276"/>
    </source>
</evidence>
<accession>A0AAV7UID9</accession>
<proteinExistence type="predicted"/>
<sequence length="72" mass="8469">MPRRRNAEVVSVSRLNVLIEHRLAVSRASTTVGISRPNPFLRWLILIDTYKILGLRLVRFRFLRCHAVETRK</sequence>